<feature type="chain" id="PRO_5031516916" evidence="1">
    <location>
        <begin position="20"/>
        <end position="278"/>
    </location>
</feature>
<accession>A0A7V5PS21</accession>
<sequence>MKKIAFILLLLFMVSYLPAQVLQVTVKVEYEHLPSDEKGALINFGDQVEQYFNGYSWVEDEYEYDVDCNVRIIIETVQKKTFEKLYKAQFLISSSSGEVFYDRTWEFPYTKDAPLTHSKAQFDPLTHFLDFYAYMILAGELDTNDILAGTPLYNQAQEIANQALLSKYKRGWNQRLETVLMITNARTKPLREVKPDFFEALYNLDEGNISKAFQLAQNVFKGLKKVHTMQPNNKYLQMFFNSHYSELAKLFRGHSNYLSQLVDMDSKHREAYRNAMKD</sequence>
<name>A0A7V5PS21_CALAY</name>
<dbReference type="Pfam" id="PF16119">
    <property type="entry name" value="DUF4835"/>
    <property type="match status" value="1"/>
</dbReference>
<organism evidence="2">
    <name type="scientific">Caldithrix abyssi</name>
    <dbReference type="NCBI Taxonomy" id="187145"/>
    <lineage>
        <taxon>Bacteria</taxon>
        <taxon>Pseudomonadati</taxon>
        <taxon>Calditrichota</taxon>
        <taxon>Calditrichia</taxon>
        <taxon>Calditrichales</taxon>
        <taxon>Calditrichaceae</taxon>
        <taxon>Caldithrix</taxon>
    </lineage>
</organism>
<protein>
    <submittedName>
        <fullName evidence="2">DUF4835 family protein</fullName>
    </submittedName>
</protein>
<evidence type="ECO:0000256" key="1">
    <source>
        <dbReference type="SAM" id="SignalP"/>
    </source>
</evidence>
<gene>
    <name evidence="2" type="ORF">ENJ89_10880</name>
</gene>
<dbReference type="InterPro" id="IPR032274">
    <property type="entry name" value="DUF4835"/>
</dbReference>
<evidence type="ECO:0000313" key="2">
    <source>
        <dbReference type="EMBL" id="HHJ53690.1"/>
    </source>
</evidence>
<dbReference type="AlphaFoldDB" id="A0A7V5PS21"/>
<keyword evidence="1" id="KW-0732">Signal</keyword>
<reference evidence="2" key="1">
    <citation type="journal article" date="2020" name="mSystems">
        <title>Genome- and Community-Level Interaction Insights into Carbon Utilization and Element Cycling Functions of Hydrothermarchaeota in Hydrothermal Sediment.</title>
        <authorList>
            <person name="Zhou Z."/>
            <person name="Liu Y."/>
            <person name="Xu W."/>
            <person name="Pan J."/>
            <person name="Luo Z.H."/>
            <person name="Li M."/>
        </authorList>
    </citation>
    <scope>NUCLEOTIDE SEQUENCE [LARGE SCALE GENOMIC DNA]</scope>
    <source>
        <strain evidence="2">HyVt-527</strain>
    </source>
</reference>
<dbReference type="Proteomes" id="UP000886124">
    <property type="component" value="Unassembled WGS sequence"/>
</dbReference>
<comment type="caution">
    <text evidence="2">The sequence shown here is derived from an EMBL/GenBank/DDBJ whole genome shotgun (WGS) entry which is preliminary data.</text>
</comment>
<feature type="signal peptide" evidence="1">
    <location>
        <begin position="1"/>
        <end position="19"/>
    </location>
</feature>
<proteinExistence type="predicted"/>
<dbReference type="EMBL" id="DROD01000688">
    <property type="protein sequence ID" value="HHJ53690.1"/>
    <property type="molecule type" value="Genomic_DNA"/>
</dbReference>